<keyword evidence="1" id="KW-1133">Transmembrane helix</keyword>
<dbReference type="SUPFAM" id="SSF141868">
    <property type="entry name" value="EAL domain-like"/>
    <property type="match status" value="1"/>
</dbReference>
<dbReference type="InterPro" id="IPR000160">
    <property type="entry name" value="GGDEF_dom"/>
</dbReference>
<keyword evidence="1" id="KW-0472">Membrane</keyword>
<dbReference type="Pfam" id="PF00990">
    <property type="entry name" value="GGDEF"/>
    <property type="match status" value="1"/>
</dbReference>
<evidence type="ECO:0000313" key="5">
    <source>
        <dbReference type="Proteomes" id="UP001223802"/>
    </source>
</evidence>
<proteinExistence type="predicted"/>
<dbReference type="PROSITE" id="PS50883">
    <property type="entry name" value="EAL"/>
    <property type="match status" value="1"/>
</dbReference>
<dbReference type="PROSITE" id="PS50887">
    <property type="entry name" value="GGDEF"/>
    <property type="match status" value="1"/>
</dbReference>
<evidence type="ECO:0000259" key="2">
    <source>
        <dbReference type="PROSITE" id="PS50883"/>
    </source>
</evidence>
<sequence length="652" mass="73139">MRRLFIPIPGTEHQGAVHLFKRAGILLLLLCMLLFGIKAAHSLLDIRQHNTLLEQRNYEMPWSLMQLKLEMSRFLDAVRLLHAGAIDHDELMLRYDILWSRTPVLLSNQLKDTLSDRPDLWQLIQQIENRVRAMEPMVKAIRSGSPDYQLLLAELSPYTEPLARTMTATMHSNVLFYAEYDQAYRELGRELYISILGLALSGLLLLLALVAELLGYRRRLLRDPLTGLPNRFALQHRLQQLVGRQQPFSLTLLALKDYSRFYQQFGFEVADRLQQAFARRLESCLLPEESIALLGRESLAVVADGVLELSDVRVQLSRIRQALSMPEAHAQHDFSLTPVIGVVLYPADADTMVELLARGELALELCRHEQLPYVIFEPSMLKEIERRQQLAADLPAALESDSLSLRFYPLATPAGQCAGLRLSLQWRHPRYGDIGDSELARVTEQYQLSERLLLWALKRVGELLADWRRIQPTLFVSLALPASVFRASLGGQLESLLSGFDLAGNALTLEVSEPMLMDAPEQAQAVLGELRRLGVRIMLAEFGTGCSRWGPLARLPLDWLQLNASWCSGIEQNEEARQQLATLFELARLLGVPPVCCGVSSAAERGVIMALGGEPLLQGPFVGPSLAAMEVKNWLESLAPARLTDLDVSRGA</sequence>
<evidence type="ECO:0000259" key="3">
    <source>
        <dbReference type="PROSITE" id="PS50887"/>
    </source>
</evidence>
<feature type="transmembrane region" description="Helical" evidence="1">
    <location>
        <begin position="191"/>
        <end position="214"/>
    </location>
</feature>
<dbReference type="SMART" id="SM00267">
    <property type="entry name" value="GGDEF"/>
    <property type="match status" value="1"/>
</dbReference>
<dbReference type="Pfam" id="PF00563">
    <property type="entry name" value="EAL"/>
    <property type="match status" value="1"/>
</dbReference>
<organism evidence="4 5">
    <name type="scientific">Oceanimonas pelagia</name>
    <dbReference type="NCBI Taxonomy" id="3028314"/>
    <lineage>
        <taxon>Bacteria</taxon>
        <taxon>Pseudomonadati</taxon>
        <taxon>Pseudomonadota</taxon>
        <taxon>Gammaproteobacteria</taxon>
        <taxon>Aeromonadales</taxon>
        <taxon>Aeromonadaceae</taxon>
        <taxon>Oceanimonas</taxon>
    </lineage>
</organism>
<dbReference type="NCBIfam" id="TIGR00254">
    <property type="entry name" value="GGDEF"/>
    <property type="match status" value="1"/>
</dbReference>
<dbReference type="PANTHER" id="PTHR44757:SF2">
    <property type="entry name" value="BIOFILM ARCHITECTURE MAINTENANCE PROTEIN MBAA"/>
    <property type="match status" value="1"/>
</dbReference>
<dbReference type="AlphaFoldDB" id="A0AA50KLT3"/>
<dbReference type="KEGG" id="ope:PU634_12590"/>
<dbReference type="Proteomes" id="UP001223802">
    <property type="component" value="Chromosome"/>
</dbReference>
<dbReference type="InterPro" id="IPR035919">
    <property type="entry name" value="EAL_sf"/>
</dbReference>
<evidence type="ECO:0000313" key="4">
    <source>
        <dbReference type="EMBL" id="WMC09929.1"/>
    </source>
</evidence>
<dbReference type="InterPro" id="IPR001633">
    <property type="entry name" value="EAL_dom"/>
</dbReference>
<dbReference type="Gene3D" id="3.20.20.450">
    <property type="entry name" value="EAL domain"/>
    <property type="match status" value="1"/>
</dbReference>
<keyword evidence="5" id="KW-1185">Reference proteome</keyword>
<feature type="domain" description="GGDEF" evidence="3">
    <location>
        <begin position="246"/>
        <end position="378"/>
    </location>
</feature>
<accession>A0AA50KLT3</accession>
<protein>
    <submittedName>
        <fullName evidence="4">EAL domain-containing protein</fullName>
    </submittedName>
</protein>
<dbReference type="Gene3D" id="3.30.70.270">
    <property type="match status" value="1"/>
</dbReference>
<dbReference type="CDD" id="cd01948">
    <property type="entry name" value="EAL"/>
    <property type="match status" value="1"/>
</dbReference>
<evidence type="ECO:0000256" key="1">
    <source>
        <dbReference type="SAM" id="Phobius"/>
    </source>
</evidence>
<dbReference type="InterPro" id="IPR052155">
    <property type="entry name" value="Biofilm_reg_signaling"/>
</dbReference>
<dbReference type="EMBL" id="CP118224">
    <property type="protein sequence ID" value="WMC09929.1"/>
    <property type="molecule type" value="Genomic_DNA"/>
</dbReference>
<dbReference type="PANTHER" id="PTHR44757">
    <property type="entry name" value="DIGUANYLATE CYCLASE DGCP"/>
    <property type="match status" value="1"/>
</dbReference>
<dbReference type="CDD" id="cd01949">
    <property type="entry name" value="GGDEF"/>
    <property type="match status" value="1"/>
</dbReference>
<gene>
    <name evidence="4" type="ORF">PU634_12590</name>
</gene>
<dbReference type="SMART" id="SM00052">
    <property type="entry name" value="EAL"/>
    <property type="match status" value="1"/>
</dbReference>
<reference evidence="4 5" key="1">
    <citation type="submission" date="2023-02" db="EMBL/GenBank/DDBJ databases">
        <title>Complete genome sequence of a novel bacterium Oceanimonas sp. NTOU-MSR1 isolated from marine coast sediment.</title>
        <authorList>
            <person name="Yang H.-T."/>
            <person name="Chen Y.-L."/>
            <person name="Ho Y.-N."/>
        </authorList>
    </citation>
    <scope>NUCLEOTIDE SEQUENCE [LARGE SCALE GENOMIC DNA]</scope>
    <source>
        <strain evidence="4 5">NTOU-MSR1</strain>
    </source>
</reference>
<dbReference type="InterPro" id="IPR043128">
    <property type="entry name" value="Rev_trsase/Diguanyl_cyclase"/>
</dbReference>
<name>A0AA50KLT3_9GAMM</name>
<dbReference type="RefSeq" id="WP_306761143.1">
    <property type="nucleotide sequence ID" value="NZ_CP118224.1"/>
</dbReference>
<dbReference type="SUPFAM" id="SSF55073">
    <property type="entry name" value="Nucleotide cyclase"/>
    <property type="match status" value="1"/>
</dbReference>
<dbReference type="InterPro" id="IPR029787">
    <property type="entry name" value="Nucleotide_cyclase"/>
</dbReference>
<feature type="domain" description="EAL" evidence="2">
    <location>
        <begin position="387"/>
        <end position="639"/>
    </location>
</feature>
<keyword evidence="1" id="KW-0812">Transmembrane</keyword>